<evidence type="ECO:0000313" key="6">
    <source>
        <dbReference type="Proteomes" id="UP001596138"/>
    </source>
</evidence>
<dbReference type="InterPro" id="IPR001296">
    <property type="entry name" value="Glyco_trans_1"/>
</dbReference>
<organism evidence="5 6">
    <name type="scientific">Longivirga aurantiaca</name>
    <dbReference type="NCBI Taxonomy" id="1837743"/>
    <lineage>
        <taxon>Bacteria</taxon>
        <taxon>Bacillati</taxon>
        <taxon>Actinomycetota</taxon>
        <taxon>Actinomycetes</taxon>
        <taxon>Sporichthyales</taxon>
        <taxon>Sporichthyaceae</taxon>
        <taxon>Longivirga</taxon>
    </lineage>
</organism>
<evidence type="ECO:0000256" key="2">
    <source>
        <dbReference type="ARBA" id="ARBA00022679"/>
    </source>
</evidence>
<protein>
    <submittedName>
        <fullName evidence="5">Glycosyltransferase family 4 protein</fullName>
    </submittedName>
</protein>
<dbReference type="Pfam" id="PF00534">
    <property type="entry name" value="Glycos_transf_1"/>
    <property type="match status" value="1"/>
</dbReference>
<proteinExistence type="predicted"/>
<dbReference type="PANTHER" id="PTHR12526:SF595">
    <property type="entry name" value="BLL5217 PROTEIN"/>
    <property type="match status" value="1"/>
</dbReference>
<feature type="domain" description="Glycosyltransferase subfamily 4-like N-terminal" evidence="4">
    <location>
        <begin position="18"/>
        <end position="158"/>
    </location>
</feature>
<sequence length="383" mass="41404">MRIALMAPPWYAVPPRAYGGVELLVSGLADGLVASGHQVLLVSAGAHGTLAQGYRTLDAPSPDRLGDEVVSLLHASIGEDALRDFDPDVVSDHTLPGLSAAEHRSCPTVATVHGPLHGAYARLVRRADSADLIAISEAQRRSAPDISWRATVPNGIPVQSYPFSDRKDDMLFFLGRMHPDKGVAQAIEVAERSGSRLVIAARIHGREEEGYFETVVRPRLSPTIEFAGEVGFGDKVRLLGSAKALLFPLQWEEPYGLVVAEAQACGTPVLSLARGAIPELVQHGTTGWVRDHHLELVEDVARLDELSARDCRTHALDHLDIGRTVRGYEAVFATTVASGANRARPQRLPLPPRQRGHEPLADVRTAAVDLTLRVPQLIPKENS</sequence>
<keyword evidence="6" id="KW-1185">Reference proteome</keyword>
<evidence type="ECO:0000259" key="4">
    <source>
        <dbReference type="Pfam" id="PF13439"/>
    </source>
</evidence>
<dbReference type="EMBL" id="JBHSTI010000008">
    <property type="protein sequence ID" value="MFC6238890.1"/>
    <property type="molecule type" value="Genomic_DNA"/>
</dbReference>
<dbReference type="Proteomes" id="UP001596138">
    <property type="component" value="Unassembled WGS sequence"/>
</dbReference>
<evidence type="ECO:0000256" key="1">
    <source>
        <dbReference type="ARBA" id="ARBA00022676"/>
    </source>
</evidence>
<dbReference type="CDD" id="cd03802">
    <property type="entry name" value="GT4_AviGT4-like"/>
    <property type="match status" value="1"/>
</dbReference>
<dbReference type="RefSeq" id="WP_386767487.1">
    <property type="nucleotide sequence ID" value="NZ_JBHSTI010000008.1"/>
</dbReference>
<dbReference type="PANTHER" id="PTHR12526">
    <property type="entry name" value="GLYCOSYLTRANSFERASE"/>
    <property type="match status" value="1"/>
</dbReference>
<dbReference type="Pfam" id="PF13439">
    <property type="entry name" value="Glyco_transf_4"/>
    <property type="match status" value="1"/>
</dbReference>
<feature type="domain" description="Glycosyl transferase family 1" evidence="3">
    <location>
        <begin position="165"/>
        <end position="294"/>
    </location>
</feature>
<reference evidence="6" key="1">
    <citation type="journal article" date="2019" name="Int. J. Syst. Evol. Microbiol.">
        <title>The Global Catalogue of Microorganisms (GCM) 10K type strain sequencing project: providing services to taxonomists for standard genome sequencing and annotation.</title>
        <authorList>
            <consortium name="The Broad Institute Genomics Platform"/>
            <consortium name="The Broad Institute Genome Sequencing Center for Infectious Disease"/>
            <person name="Wu L."/>
            <person name="Ma J."/>
        </authorList>
    </citation>
    <scope>NUCLEOTIDE SEQUENCE [LARGE SCALE GENOMIC DNA]</scope>
    <source>
        <strain evidence="6">CGMCC 4.7317</strain>
    </source>
</reference>
<comment type="caution">
    <text evidence="5">The sequence shown here is derived from an EMBL/GenBank/DDBJ whole genome shotgun (WGS) entry which is preliminary data.</text>
</comment>
<keyword evidence="1" id="KW-0328">Glycosyltransferase</keyword>
<dbReference type="SUPFAM" id="SSF53756">
    <property type="entry name" value="UDP-Glycosyltransferase/glycogen phosphorylase"/>
    <property type="match status" value="1"/>
</dbReference>
<keyword evidence="2" id="KW-0808">Transferase</keyword>
<gene>
    <name evidence="5" type="ORF">ACFQGU_13455</name>
</gene>
<evidence type="ECO:0000259" key="3">
    <source>
        <dbReference type="Pfam" id="PF00534"/>
    </source>
</evidence>
<dbReference type="InterPro" id="IPR028098">
    <property type="entry name" value="Glyco_trans_4-like_N"/>
</dbReference>
<dbReference type="Gene3D" id="3.40.50.2000">
    <property type="entry name" value="Glycogen Phosphorylase B"/>
    <property type="match status" value="2"/>
</dbReference>
<evidence type="ECO:0000313" key="5">
    <source>
        <dbReference type="EMBL" id="MFC6238890.1"/>
    </source>
</evidence>
<name>A0ABW1T449_9ACTN</name>
<accession>A0ABW1T449</accession>